<comment type="subunit">
    <text evidence="2">Monomer.</text>
</comment>
<evidence type="ECO:0000256" key="4">
    <source>
        <dbReference type="ARBA" id="ARBA00022857"/>
    </source>
</evidence>
<dbReference type="Gene3D" id="3.90.180.10">
    <property type="entry name" value="Medium-chain alcohol dehydrogenases, catalytic domain"/>
    <property type="match status" value="1"/>
</dbReference>
<dbReference type="CDD" id="cd08249">
    <property type="entry name" value="enoyl_reductase_like"/>
    <property type="match status" value="1"/>
</dbReference>
<dbReference type="EMBL" id="BLJY01000012">
    <property type="protein sequence ID" value="GFF20568.1"/>
    <property type="molecule type" value="Genomic_DNA"/>
</dbReference>
<dbReference type="Pfam" id="PF08240">
    <property type="entry name" value="ADH_N"/>
    <property type="match status" value="1"/>
</dbReference>
<evidence type="ECO:0000256" key="1">
    <source>
        <dbReference type="ARBA" id="ARBA00008072"/>
    </source>
</evidence>
<keyword evidence="7" id="KW-1185">Reference proteome</keyword>
<comment type="caution">
    <text evidence="6">The sequence shown here is derived from an EMBL/GenBank/DDBJ whole genome shotgun (WGS) entry which is preliminary data.</text>
</comment>
<dbReference type="SUPFAM" id="SSF51735">
    <property type="entry name" value="NAD(P)-binding Rossmann-fold domains"/>
    <property type="match status" value="1"/>
</dbReference>
<dbReference type="InterPro" id="IPR013154">
    <property type="entry name" value="ADH-like_N"/>
</dbReference>
<dbReference type="InterPro" id="IPR013149">
    <property type="entry name" value="ADH-like_C"/>
</dbReference>
<dbReference type="AlphaFoldDB" id="A0A5M3ZF84"/>
<dbReference type="SMART" id="SM00829">
    <property type="entry name" value="PKS_ER"/>
    <property type="match status" value="1"/>
</dbReference>
<evidence type="ECO:0000256" key="5">
    <source>
        <dbReference type="ARBA" id="ARBA00023002"/>
    </source>
</evidence>
<dbReference type="OrthoDB" id="48317at2759"/>
<keyword evidence="3" id="KW-0547">Nucleotide-binding</keyword>
<dbReference type="InterPro" id="IPR036291">
    <property type="entry name" value="NAD(P)-bd_dom_sf"/>
</dbReference>
<comment type="similarity">
    <text evidence="1">Belongs to the zinc-containing alcohol dehydrogenase family.</text>
</comment>
<dbReference type="InterPro" id="IPR011032">
    <property type="entry name" value="GroES-like_sf"/>
</dbReference>
<dbReference type="GO" id="GO:0000166">
    <property type="term" value="F:nucleotide binding"/>
    <property type="evidence" value="ECO:0007669"/>
    <property type="project" value="UniProtKB-KW"/>
</dbReference>
<dbReference type="PANTHER" id="PTHR45348:SF1">
    <property type="entry name" value="TRANS-ENOYL REDUCTASE STHE"/>
    <property type="match status" value="1"/>
</dbReference>
<organism evidence="6 7">
    <name type="scientific">Aspergillus terreus</name>
    <dbReference type="NCBI Taxonomy" id="33178"/>
    <lineage>
        <taxon>Eukaryota</taxon>
        <taxon>Fungi</taxon>
        <taxon>Dikarya</taxon>
        <taxon>Ascomycota</taxon>
        <taxon>Pezizomycotina</taxon>
        <taxon>Eurotiomycetes</taxon>
        <taxon>Eurotiomycetidae</taxon>
        <taxon>Eurotiales</taxon>
        <taxon>Aspergillaceae</taxon>
        <taxon>Aspergillus</taxon>
        <taxon>Aspergillus subgen. Circumdati</taxon>
    </lineage>
</organism>
<keyword evidence="4" id="KW-0521">NADP</keyword>
<dbReference type="Gene3D" id="3.40.50.720">
    <property type="entry name" value="NAD(P)-binding Rossmann-like Domain"/>
    <property type="match status" value="1"/>
</dbReference>
<dbReference type="InterPro" id="IPR047122">
    <property type="entry name" value="Trans-enoyl_RdTase-like"/>
</dbReference>
<proteinExistence type="inferred from homology"/>
<sequence length="363" mass="38291">MVSITQTQTALVGDPEGNIVLSHSAPVPALEDDRIAVAVKAVSLNPVDTKMVGDYHTPGAISGCDFAGVVTAVGPAAAAHGNIKVGDRICAAISGLNPLRPDTGAFAAHTTTPYWASLKLPPSWSFADGASLGTPWMTVGTGLFKSLGLPGGPLDPISPNSKGKIPTVLVNGGSSATGTAALQLLKLAGYRTVATCSPRNFELARSFGADDVFDYNSPTCAEDIRALTRNSLRYALDCITTTDSMRLCYAALGRSGGRYTALDAYSEAVAGSRKVVRSEWVLGPEMLGEDIAWPEPHGRPANPDLKAFCIEWTRTLQTLLDRNLIRTHPLLVRDTGLEGVLGGFEEIRAKKVSGQKLIYTLGK</sequence>
<dbReference type="Proteomes" id="UP000452235">
    <property type="component" value="Unassembled WGS sequence"/>
</dbReference>
<evidence type="ECO:0000313" key="6">
    <source>
        <dbReference type="EMBL" id="GFF20568.1"/>
    </source>
</evidence>
<dbReference type="Pfam" id="PF00107">
    <property type="entry name" value="ADH_zinc_N"/>
    <property type="match status" value="1"/>
</dbReference>
<dbReference type="InterPro" id="IPR020843">
    <property type="entry name" value="ER"/>
</dbReference>
<accession>A0A5M3ZF84</accession>
<reference evidence="6 7" key="1">
    <citation type="submission" date="2020-01" db="EMBL/GenBank/DDBJ databases">
        <title>Aspergillus terreus IFO 6365 whole genome shotgun sequence.</title>
        <authorList>
            <person name="Kanamasa S."/>
            <person name="Takahashi H."/>
        </authorList>
    </citation>
    <scope>NUCLEOTIDE SEQUENCE [LARGE SCALE GENOMIC DNA]</scope>
    <source>
        <strain evidence="6 7">IFO 6365</strain>
    </source>
</reference>
<gene>
    <name evidence="6" type="ORF">ATEIFO6365_0012032400</name>
</gene>
<protein>
    <submittedName>
        <fullName evidence="6">Enoyl reductase LovC</fullName>
    </submittedName>
</protein>
<dbReference type="SUPFAM" id="SSF50129">
    <property type="entry name" value="GroES-like"/>
    <property type="match status" value="1"/>
</dbReference>
<evidence type="ECO:0000313" key="7">
    <source>
        <dbReference type="Proteomes" id="UP000452235"/>
    </source>
</evidence>
<dbReference type="PANTHER" id="PTHR45348">
    <property type="entry name" value="HYPOTHETICAL OXIDOREDUCTASE (EUROFUNG)"/>
    <property type="match status" value="1"/>
</dbReference>
<keyword evidence="5" id="KW-0560">Oxidoreductase</keyword>
<dbReference type="GO" id="GO:0016651">
    <property type="term" value="F:oxidoreductase activity, acting on NAD(P)H"/>
    <property type="evidence" value="ECO:0007669"/>
    <property type="project" value="InterPro"/>
</dbReference>
<evidence type="ECO:0000256" key="3">
    <source>
        <dbReference type="ARBA" id="ARBA00022741"/>
    </source>
</evidence>
<evidence type="ECO:0000256" key="2">
    <source>
        <dbReference type="ARBA" id="ARBA00011245"/>
    </source>
</evidence>
<dbReference type="VEuPathDB" id="FungiDB:ATEG_09963"/>
<name>A0A5M3ZF84_ASPTE</name>